<dbReference type="EMBL" id="JACHIT010000001">
    <property type="protein sequence ID" value="MBB5914065.1"/>
    <property type="molecule type" value="Genomic_DNA"/>
</dbReference>
<keyword evidence="3" id="KW-1185">Reference proteome</keyword>
<protein>
    <recommendedName>
        <fullName evidence="4">DUF3592 domain-containing protein</fullName>
    </recommendedName>
</protein>
<feature type="transmembrane region" description="Helical" evidence="1">
    <location>
        <begin position="6"/>
        <end position="27"/>
    </location>
</feature>
<accession>A0A7W9PDS0</accession>
<feature type="transmembrane region" description="Helical" evidence="1">
    <location>
        <begin position="265"/>
        <end position="287"/>
    </location>
</feature>
<dbReference type="RefSeq" id="WP_040751517.1">
    <property type="nucleotide sequence ID" value="NZ_JACHIT010000001.1"/>
</dbReference>
<organism evidence="2 3">
    <name type="scientific">Nocardia transvalensis</name>
    <dbReference type="NCBI Taxonomy" id="37333"/>
    <lineage>
        <taxon>Bacteria</taxon>
        <taxon>Bacillati</taxon>
        <taxon>Actinomycetota</taxon>
        <taxon>Actinomycetes</taxon>
        <taxon>Mycobacteriales</taxon>
        <taxon>Nocardiaceae</taxon>
        <taxon>Nocardia</taxon>
    </lineage>
</organism>
<evidence type="ECO:0000313" key="3">
    <source>
        <dbReference type="Proteomes" id="UP000540412"/>
    </source>
</evidence>
<feature type="transmembrane region" description="Helical" evidence="1">
    <location>
        <begin position="145"/>
        <end position="162"/>
    </location>
</feature>
<gene>
    <name evidence="2" type="ORF">BJY24_002932</name>
</gene>
<name>A0A7W9PDS0_9NOCA</name>
<proteinExistence type="predicted"/>
<keyword evidence="1" id="KW-1133">Transmembrane helix</keyword>
<sequence length="290" mass="31523">MGWHVYPALWCGVWGMVALVGYGRSLAGVTGAQRKVRVVGRIQRVREPRHRTSQSDGISVVVSFRDPDSGQDVTVTNDGECGERIDAAWVGREIGVLYPPGSPHAYRFTSDPWDGRYGLGWPNFAVFLIYGGLVVAAAIEWGWPWALLGFGIPLAFLAARYLPENTRRTNHRIEKLASRPAVPGRVIAVLEDIDTDQDGGTFTRHMPVVSFTTHEGAAVIAYCDEGLPDPAKSYGRNVTIHYVPEDPADFTLDLTTEYRSRTIDIACTVGALLIGVAAVSVGAGALWGGR</sequence>
<keyword evidence="1" id="KW-0472">Membrane</keyword>
<evidence type="ECO:0008006" key="4">
    <source>
        <dbReference type="Google" id="ProtNLM"/>
    </source>
</evidence>
<reference evidence="2 3" key="1">
    <citation type="submission" date="2020-08" db="EMBL/GenBank/DDBJ databases">
        <title>Sequencing the genomes of 1000 actinobacteria strains.</title>
        <authorList>
            <person name="Klenk H.-P."/>
        </authorList>
    </citation>
    <scope>NUCLEOTIDE SEQUENCE [LARGE SCALE GENOMIC DNA]</scope>
    <source>
        <strain evidence="2 3">DSM 43582</strain>
    </source>
</reference>
<evidence type="ECO:0000256" key="1">
    <source>
        <dbReference type="SAM" id="Phobius"/>
    </source>
</evidence>
<evidence type="ECO:0000313" key="2">
    <source>
        <dbReference type="EMBL" id="MBB5914065.1"/>
    </source>
</evidence>
<dbReference type="Proteomes" id="UP000540412">
    <property type="component" value="Unassembled WGS sequence"/>
</dbReference>
<keyword evidence="1" id="KW-0812">Transmembrane</keyword>
<dbReference type="AlphaFoldDB" id="A0A7W9PDS0"/>
<comment type="caution">
    <text evidence="2">The sequence shown here is derived from an EMBL/GenBank/DDBJ whole genome shotgun (WGS) entry which is preliminary data.</text>
</comment>
<feature type="transmembrane region" description="Helical" evidence="1">
    <location>
        <begin position="117"/>
        <end position="139"/>
    </location>
</feature>